<sequence>MPRSRSKPAQSPRRSRTAIAYAIMQQALEAGRAAGHTPEDIHRAITAAYPWGDRQPSKWPYKAWLIARRQFYERHGLPGLRAIKGIAQSEEP</sequence>
<dbReference type="RefSeq" id="WP_156513493.1">
    <property type="nucleotide sequence ID" value="NZ_FKIF01000008.1"/>
</dbReference>
<gene>
    <name evidence="1" type="ORF">SAMEA3906486_04504</name>
</gene>
<accession>A0A157SRQ0</accession>
<evidence type="ECO:0000313" key="1">
    <source>
        <dbReference type="EMBL" id="SAI73160.1"/>
    </source>
</evidence>
<dbReference type="EMBL" id="FKIF01000008">
    <property type="protein sequence ID" value="SAI73160.1"/>
    <property type="molecule type" value="Genomic_DNA"/>
</dbReference>
<reference evidence="1 2" key="1">
    <citation type="submission" date="2016-04" db="EMBL/GenBank/DDBJ databases">
        <authorList>
            <consortium name="Pathogen Informatics"/>
        </authorList>
    </citation>
    <scope>NUCLEOTIDE SEQUENCE [LARGE SCALE GENOMIC DNA]</scope>
    <source>
        <strain evidence="1 2">H050680373</strain>
    </source>
</reference>
<dbReference type="AlphaFoldDB" id="A0A157SRQ0"/>
<proteinExistence type="predicted"/>
<keyword evidence="2" id="KW-1185">Reference proteome</keyword>
<name>A0A157SRQ0_9BORD</name>
<evidence type="ECO:0000313" key="2">
    <source>
        <dbReference type="Proteomes" id="UP000076848"/>
    </source>
</evidence>
<protein>
    <submittedName>
        <fullName evidence="1">Uncharacterized protein</fullName>
    </submittedName>
</protein>
<organism evidence="1 2">
    <name type="scientific">Bordetella ansorpii</name>
    <dbReference type="NCBI Taxonomy" id="288768"/>
    <lineage>
        <taxon>Bacteria</taxon>
        <taxon>Pseudomonadati</taxon>
        <taxon>Pseudomonadota</taxon>
        <taxon>Betaproteobacteria</taxon>
        <taxon>Burkholderiales</taxon>
        <taxon>Alcaligenaceae</taxon>
        <taxon>Bordetella</taxon>
    </lineage>
</organism>
<dbReference type="OrthoDB" id="8689543at2"/>
<dbReference type="STRING" id="288768.SAMEA3906486_04504"/>
<dbReference type="Proteomes" id="UP000076848">
    <property type="component" value="Unassembled WGS sequence"/>
</dbReference>